<proteinExistence type="predicted"/>
<organism evidence="3 4">
    <name type="scientific">Enhygromyxa salina</name>
    <dbReference type="NCBI Taxonomy" id="215803"/>
    <lineage>
        <taxon>Bacteria</taxon>
        <taxon>Pseudomonadati</taxon>
        <taxon>Myxococcota</taxon>
        <taxon>Polyangia</taxon>
        <taxon>Nannocystales</taxon>
        <taxon>Nannocystaceae</taxon>
        <taxon>Enhygromyxa</taxon>
    </lineage>
</organism>
<dbReference type="Proteomes" id="UP000237968">
    <property type="component" value="Unassembled WGS sequence"/>
</dbReference>
<dbReference type="AlphaFoldDB" id="A0A2S9XC63"/>
<dbReference type="PANTHER" id="PTHR32063">
    <property type="match status" value="1"/>
</dbReference>
<name>A0A2S9XC63_9BACT</name>
<dbReference type="GO" id="GO:0042910">
    <property type="term" value="F:xenobiotic transmembrane transporter activity"/>
    <property type="evidence" value="ECO:0007669"/>
    <property type="project" value="TreeGrafter"/>
</dbReference>
<feature type="transmembrane region" description="Helical" evidence="2">
    <location>
        <begin position="555"/>
        <end position="574"/>
    </location>
</feature>
<dbReference type="Gene3D" id="3.30.70.1440">
    <property type="entry name" value="Multidrug efflux transporter AcrB pore domain"/>
    <property type="match status" value="1"/>
</dbReference>
<keyword evidence="2" id="KW-0812">Transmembrane</keyword>
<feature type="transmembrane region" description="Helical" evidence="2">
    <location>
        <begin position="380"/>
        <end position="399"/>
    </location>
</feature>
<feature type="region of interest" description="Disordered" evidence="1">
    <location>
        <begin position="1"/>
        <end position="27"/>
    </location>
</feature>
<protein>
    <submittedName>
        <fullName evidence="3">Multidrug resistance protein MdtC</fullName>
    </submittedName>
</protein>
<keyword evidence="2" id="KW-0472">Membrane</keyword>
<dbReference type="PRINTS" id="PR00702">
    <property type="entry name" value="ACRIFLAVINRP"/>
</dbReference>
<feature type="transmembrane region" description="Helical" evidence="2">
    <location>
        <begin position="964"/>
        <end position="983"/>
    </location>
</feature>
<dbReference type="Pfam" id="PF00873">
    <property type="entry name" value="ACR_tran"/>
    <property type="match status" value="1"/>
</dbReference>
<dbReference type="Gene3D" id="3.30.70.1430">
    <property type="entry name" value="Multidrug efflux transporter AcrB pore domain"/>
    <property type="match status" value="2"/>
</dbReference>
<dbReference type="SUPFAM" id="SSF82714">
    <property type="entry name" value="Multidrug efflux transporter AcrB TolC docking domain, DN and DC subdomains"/>
    <property type="match status" value="2"/>
</dbReference>
<keyword evidence="4" id="KW-1185">Reference proteome</keyword>
<dbReference type="Gene3D" id="3.30.2090.10">
    <property type="entry name" value="Multidrug efflux transporter AcrB TolC docking domain, DN and DC subdomains"/>
    <property type="match status" value="2"/>
</dbReference>
<dbReference type="Gene3D" id="1.20.1640.10">
    <property type="entry name" value="Multidrug efflux transporter AcrB transmembrane domain"/>
    <property type="match status" value="2"/>
</dbReference>
<feature type="transmembrane region" description="Helical" evidence="2">
    <location>
        <begin position="511"/>
        <end position="535"/>
    </location>
</feature>
<feature type="transmembrane region" description="Helical" evidence="2">
    <location>
        <begin position="1093"/>
        <end position="1119"/>
    </location>
</feature>
<dbReference type="PANTHER" id="PTHR32063:SF0">
    <property type="entry name" value="SWARMING MOTILITY PROTEIN SWRC"/>
    <property type="match status" value="1"/>
</dbReference>
<feature type="transmembrane region" description="Helical" evidence="2">
    <location>
        <begin position="1017"/>
        <end position="1041"/>
    </location>
</feature>
<feature type="transmembrane region" description="Helical" evidence="2">
    <location>
        <begin position="479"/>
        <end position="499"/>
    </location>
</feature>
<dbReference type="Gene3D" id="3.30.70.1320">
    <property type="entry name" value="Multidrug efflux transporter AcrB pore domain like"/>
    <property type="match status" value="1"/>
</dbReference>
<gene>
    <name evidence="3" type="primary">mdtC_4</name>
    <name evidence="3" type="ORF">ENSA5_66150</name>
</gene>
<keyword evidence="2" id="KW-1133">Transmembrane helix</keyword>
<accession>A0A2S9XC63</accession>
<dbReference type="SUPFAM" id="SSF82866">
    <property type="entry name" value="Multidrug efflux transporter AcrB transmembrane domain"/>
    <property type="match status" value="2"/>
</dbReference>
<dbReference type="GO" id="GO:0005886">
    <property type="term" value="C:plasma membrane"/>
    <property type="evidence" value="ECO:0007669"/>
    <property type="project" value="TreeGrafter"/>
</dbReference>
<sequence>MTANGNDDADAPGSGSPRPGGDRAPGAAAAARDGLWRLISGVVGRPVTVTMVTIALLLFGLVALTRMPVELLPDLGYPSITVQTEYADAAPSEVEELVTRPIEELVGGVPGIIALESSSREGVSEVVLDFAWGTTIDDAMADVREKLDRVRLPTQAEQPIVLRYDPSQEPILRLALVAETADGNLDFRQLRDLADEDIKQTLEKLDGVAAVQLHGGDEEEVVVELDPDRLAALGVDAAEVVTAIGADNINRPGGGLTDDGNRYLIRTVHEAKTPAELGEIIIREDAGVEGGALRLRELSVDPGDGRGIRRSALEREEVSLVGQEEAIELAVFREADANTVRVADKVLERVEQLSKQLPEGHRLVVLSNQARFIDAAIMEVALNTLIGGGLAILVLLFFLRDLRSTLVIGVAIPISLLVSFVPLTTLGISLNLMSLGGLALGVGMLVDNSIVTLEAIARIREHDPDASRSQSAVRGTVEIASSVVASTLTTVAVFLPMAFVEGVAGQLVRDLAYAVSFSILSSMVVSLTLVPVLQALGDGDGDASPEPEGKSKRSVLAWLVAIPALVWVPIRLGVRGLGWLLERGARPLTKGWELLEAQYPKLLRVALRARIPVLLGTLGVCAVIVWSGRDLGRTLLPEVRQGEVYVQIELPQGTALERSTALTRGIMRELADDDRLELVFARVGSVTQGGSATGGQAGTHLAQINFRLRPELAASAELEAIEDQLFADVTAATELVLHGVDHRVRFGRPALFSFESPVEVRVFADESADAIAHARRLLPRLREIEGLADVAADDLSGRPEVRVDFDRERLGLAGLDVDQAATAIQRAIQGEVAGQLHATDKQLEIRVRLPEVDRSDIADVERIQVGVVAASEDALTGQRTPPKSIPLAAVAQVEPGQGPAEIRRIDGRRGLRIRARADAGDLGSLAAQINEVLDVASAEVPAGRWVEAEVAGQAQEMGASLESLAFTALLSIFLVYVVMASSFESLHHPFLIMFTVPLAAVGVVLACLLTNTPISAMVGIGAIILGGIVVNNAIVLINAVNQRRGQGMDVRTALVEAGKVRVRPILMTTATTVLGLLPMAFGLGEGAALRQPLALAVIGGLVVATALTLVVIPSAYALAPGRRRAAWGSDRE</sequence>
<feature type="compositionally biased region" description="Low complexity" evidence="1">
    <location>
        <begin position="11"/>
        <end position="27"/>
    </location>
</feature>
<evidence type="ECO:0000313" key="4">
    <source>
        <dbReference type="Proteomes" id="UP000237968"/>
    </source>
</evidence>
<feature type="transmembrane region" description="Helical" evidence="2">
    <location>
        <begin position="1062"/>
        <end position="1081"/>
    </location>
</feature>
<dbReference type="OrthoDB" id="9042683at2"/>
<feature type="transmembrane region" description="Helical" evidence="2">
    <location>
        <begin position="405"/>
        <end position="426"/>
    </location>
</feature>
<dbReference type="SUPFAM" id="SSF82693">
    <property type="entry name" value="Multidrug efflux transporter AcrB pore domain, PN1, PN2, PC1 and PC2 subdomains"/>
    <property type="match status" value="3"/>
</dbReference>
<evidence type="ECO:0000313" key="3">
    <source>
        <dbReference type="EMBL" id="PRP90271.1"/>
    </source>
</evidence>
<reference evidence="3 4" key="1">
    <citation type="submission" date="2018-03" db="EMBL/GenBank/DDBJ databases">
        <title>Draft Genome Sequences of the Obligatory Marine Myxobacteria Enhygromyxa salina SWB005.</title>
        <authorList>
            <person name="Poehlein A."/>
            <person name="Moghaddam J.A."/>
            <person name="Harms H."/>
            <person name="Alanjari M."/>
            <person name="Koenig G.M."/>
            <person name="Daniel R."/>
            <person name="Schaeberle T.F."/>
        </authorList>
    </citation>
    <scope>NUCLEOTIDE SEQUENCE [LARGE SCALE GENOMIC DNA]</scope>
    <source>
        <strain evidence="3 4">SWB005</strain>
    </source>
</reference>
<feature type="transmembrane region" description="Helical" evidence="2">
    <location>
        <begin position="611"/>
        <end position="628"/>
    </location>
</feature>
<comment type="caution">
    <text evidence="3">The sequence shown here is derived from an EMBL/GenBank/DDBJ whole genome shotgun (WGS) entry which is preliminary data.</text>
</comment>
<dbReference type="EMBL" id="PVNK01000288">
    <property type="protein sequence ID" value="PRP90271.1"/>
    <property type="molecule type" value="Genomic_DNA"/>
</dbReference>
<evidence type="ECO:0000256" key="1">
    <source>
        <dbReference type="SAM" id="MobiDB-lite"/>
    </source>
</evidence>
<feature type="transmembrane region" description="Helical" evidence="2">
    <location>
        <begin position="990"/>
        <end position="1011"/>
    </location>
</feature>
<dbReference type="InterPro" id="IPR001036">
    <property type="entry name" value="Acrflvin-R"/>
</dbReference>
<evidence type="ECO:0000256" key="2">
    <source>
        <dbReference type="SAM" id="Phobius"/>
    </source>
</evidence>
<feature type="transmembrane region" description="Helical" evidence="2">
    <location>
        <begin position="43"/>
        <end position="64"/>
    </location>
</feature>
<dbReference type="InterPro" id="IPR027463">
    <property type="entry name" value="AcrB_DN_DC_subdom"/>
</dbReference>